<evidence type="ECO:0000313" key="3">
    <source>
        <dbReference type="Proteomes" id="UP000670527"/>
    </source>
</evidence>
<organism evidence="2 3">
    <name type="scientific">Hymenobacter defluvii</name>
    <dbReference type="NCBI Taxonomy" id="2054411"/>
    <lineage>
        <taxon>Bacteria</taxon>
        <taxon>Pseudomonadati</taxon>
        <taxon>Bacteroidota</taxon>
        <taxon>Cytophagia</taxon>
        <taxon>Cytophagales</taxon>
        <taxon>Hymenobacteraceae</taxon>
        <taxon>Hymenobacter</taxon>
    </lineage>
</organism>
<gene>
    <name evidence="2" type="ORF">J4D97_21935</name>
</gene>
<evidence type="ECO:0000313" key="2">
    <source>
        <dbReference type="EMBL" id="MBO3273325.1"/>
    </source>
</evidence>
<name>A0ABS3TI38_9BACT</name>
<dbReference type="EMBL" id="JAGETX010000032">
    <property type="protein sequence ID" value="MBO3273325.1"/>
    <property type="molecule type" value="Genomic_DNA"/>
</dbReference>
<evidence type="ECO:0000256" key="1">
    <source>
        <dbReference type="SAM" id="MobiDB-lite"/>
    </source>
</evidence>
<sequence>MGLEHATDVPATYPQMALRLHFHAQSARTVVLAVVGKRLAHRYFSSQQLPTALPAVVGSRGHAQHLAKLADGHVSGPLGDVAVGAHRVSWLSLRLRQATGQSFFKLSSSCSAHLRQARRARTSGSWATSSLPTSATSCCYQQ</sequence>
<accession>A0ABS3TI38</accession>
<keyword evidence="3" id="KW-1185">Reference proteome</keyword>
<protein>
    <submittedName>
        <fullName evidence="2">Uncharacterized protein</fullName>
    </submittedName>
</protein>
<comment type="caution">
    <text evidence="2">The sequence shown here is derived from an EMBL/GenBank/DDBJ whole genome shotgun (WGS) entry which is preliminary data.</text>
</comment>
<feature type="region of interest" description="Disordered" evidence="1">
    <location>
        <begin position="123"/>
        <end position="142"/>
    </location>
</feature>
<reference evidence="2 3" key="1">
    <citation type="submission" date="2021-03" db="EMBL/GenBank/DDBJ databases">
        <authorList>
            <person name="Kim M.K."/>
        </authorList>
    </citation>
    <scope>NUCLEOTIDE SEQUENCE [LARGE SCALE GENOMIC DNA]</scope>
    <source>
        <strain evidence="2 3">BT507</strain>
    </source>
</reference>
<proteinExistence type="predicted"/>
<dbReference type="Proteomes" id="UP000670527">
    <property type="component" value="Unassembled WGS sequence"/>
</dbReference>